<dbReference type="Proteomes" id="UP000673383">
    <property type="component" value="Unassembled WGS sequence"/>
</dbReference>
<comment type="caution">
    <text evidence="1">The sequence shown here is derived from an EMBL/GenBank/DDBJ whole genome shotgun (WGS) entry which is preliminary data.</text>
</comment>
<name>A0A8I2C5K2_BRAEL</name>
<dbReference type="EMBL" id="JAFICZ010000001">
    <property type="protein sequence ID" value="MBP1294277.1"/>
    <property type="molecule type" value="Genomic_DNA"/>
</dbReference>
<accession>A0A8I2C5K2</accession>
<sequence>MFWTYYSAQIFLFRAELTKAIADERAPAITGLETNLTEPERI</sequence>
<reference evidence="1" key="1">
    <citation type="submission" date="2021-02" db="EMBL/GenBank/DDBJ databases">
        <title>Genomic Encyclopedia of Type Strains, Phase IV (KMG-V): Genome sequencing to study the core and pangenomes of soil and plant-associated prokaryotes.</title>
        <authorList>
            <person name="Whitman W."/>
        </authorList>
    </citation>
    <scope>NUCLEOTIDE SEQUENCE</scope>
    <source>
        <strain evidence="1">USDA 406</strain>
    </source>
</reference>
<evidence type="ECO:0000313" key="2">
    <source>
        <dbReference type="Proteomes" id="UP000673383"/>
    </source>
</evidence>
<dbReference type="AlphaFoldDB" id="A0A8I2C5K2"/>
<evidence type="ECO:0000313" key="1">
    <source>
        <dbReference type="EMBL" id="MBP1294277.1"/>
    </source>
</evidence>
<proteinExistence type="predicted"/>
<organism evidence="1 2">
    <name type="scientific">Bradyrhizobium elkanii</name>
    <dbReference type="NCBI Taxonomy" id="29448"/>
    <lineage>
        <taxon>Bacteria</taxon>
        <taxon>Pseudomonadati</taxon>
        <taxon>Pseudomonadota</taxon>
        <taxon>Alphaproteobacteria</taxon>
        <taxon>Hyphomicrobiales</taxon>
        <taxon>Nitrobacteraceae</taxon>
        <taxon>Bradyrhizobium</taxon>
    </lineage>
</organism>
<protein>
    <submittedName>
        <fullName evidence="1">Uncharacterized BrkB/YihY/UPF0761 family membrane protein</fullName>
    </submittedName>
</protein>
<gene>
    <name evidence="1" type="ORF">JOH49_004030</name>
</gene>